<evidence type="ECO:0000259" key="1">
    <source>
        <dbReference type="Pfam" id="PF08450"/>
    </source>
</evidence>
<dbReference type="InterPro" id="IPR052988">
    <property type="entry name" value="Oryzine_lactonohydrolase"/>
</dbReference>
<dbReference type="PANTHER" id="PTHR47064">
    <property type="entry name" value="PUTATIVE (AFU_ORTHOLOGUE AFUA_1G08990)-RELATED"/>
    <property type="match status" value="1"/>
</dbReference>
<dbReference type="PANTHER" id="PTHR47064:SF2">
    <property type="entry name" value="SMP-30_GLUCONOLACTONASE_LRE-LIKE REGION DOMAIN-CONTAINING PROTEIN-RELATED"/>
    <property type="match status" value="1"/>
</dbReference>
<accession>A0AAQ3R442</accession>
<organism evidence="2 3">
    <name type="scientific">Acrodontium crateriforme</name>
    <dbReference type="NCBI Taxonomy" id="150365"/>
    <lineage>
        <taxon>Eukaryota</taxon>
        <taxon>Fungi</taxon>
        <taxon>Dikarya</taxon>
        <taxon>Ascomycota</taxon>
        <taxon>Pezizomycotina</taxon>
        <taxon>Dothideomycetes</taxon>
        <taxon>Dothideomycetidae</taxon>
        <taxon>Mycosphaerellales</taxon>
        <taxon>Teratosphaeriaceae</taxon>
        <taxon>Acrodontium</taxon>
    </lineage>
</organism>
<keyword evidence="3" id="KW-1185">Reference proteome</keyword>
<dbReference type="InterPro" id="IPR013658">
    <property type="entry name" value="SGL"/>
</dbReference>
<dbReference type="SUPFAM" id="SSF63829">
    <property type="entry name" value="Calcium-dependent phosphotriesterase"/>
    <property type="match status" value="1"/>
</dbReference>
<gene>
    <name evidence="2" type="ORF">R9X50_00327000</name>
</gene>
<dbReference type="AlphaFoldDB" id="A0AAQ3R442"/>
<dbReference type="Pfam" id="PF08450">
    <property type="entry name" value="SGL"/>
    <property type="match status" value="1"/>
</dbReference>
<sequence>MELPPNCKRISREERTIASSSTRSNAFQPHFAVYDDEFLDIIGPEPQIVLAIEKDFPFSHEAGVFDPTQNAVYMTSSQLGSKESPNIKITKAVKQEHDGLWRSEEIATDVVMGNGGINYRSGILFCSQGTMTEPGGLVYMESKPPYATKTLIDSYYGRLFNSLNDVVLHTDGSIWFTDPIYGHMQGFRGKPQLPCQVYRFDAETGDIRVVADGFGRPNGLCFSPDETTMYVTDTHMVRGDGTCDEMNPATIYAFDVTERHGTQFLANRRVFAMADNGIPDGIKVDLQGNVYSGCGDGVHVWSPAGKLLGKIMVPGGVANFCFTTKGAMVLLNETKFWEVKIGGEREGALLANMGIKI</sequence>
<dbReference type="Proteomes" id="UP001303373">
    <property type="component" value="Chromosome 4"/>
</dbReference>
<evidence type="ECO:0000313" key="2">
    <source>
        <dbReference type="EMBL" id="WPH00441.1"/>
    </source>
</evidence>
<feature type="domain" description="SMP-30/Gluconolactonase/LRE-like region" evidence="1">
    <location>
        <begin position="147"/>
        <end position="325"/>
    </location>
</feature>
<proteinExistence type="predicted"/>
<evidence type="ECO:0000313" key="3">
    <source>
        <dbReference type="Proteomes" id="UP001303373"/>
    </source>
</evidence>
<protein>
    <recommendedName>
        <fullName evidence="1">SMP-30/Gluconolactonase/LRE-like region domain-containing protein</fullName>
    </recommendedName>
</protein>
<dbReference type="EMBL" id="CP138583">
    <property type="protein sequence ID" value="WPH00441.1"/>
    <property type="molecule type" value="Genomic_DNA"/>
</dbReference>
<dbReference type="Gene3D" id="2.120.10.30">
    <property type="entry name" value="TolB, C-terminal domain"/>
    <property type="match status" value="1"/>
</dbReference>
<name>A0AAQ3R442_9PEZI</name>
<reference evidence="2 3" key="1">
    <citation type="submission" date="2023-11" db="EMBL/GenBank/DDBJ databases">
        <title>An acidophilic fungus is an integral part of prey digestion in a carnivorous sundew plant.</title>
        <authorList>
            <person name="Tsai I.J."/>
        </authorList>
    </citation>
    <scope>NUCLEOTIDE SEQUENCE [LARGE SCALE GENOMIC DNA]</scope>
    <source>
        <strain evidence="2">169a</strain>
    </source>
</reference>
<dbReference type="InterPro" id="IPR011042">
    <property type="entry name" value="6-blade_b-propeller_TolB-like"/>
</dbReference>